<accession>A0A0K1EHI5</accession>
<evidence type="ECO:0000259" key="3">
    <source>
        <dbReference type="Pfam" id="PF08281"/>
    </source>
</evidence>
<evidence type="ECO:0000313" key="4">
    <source>
        <dbReference type="EMBL" id="AKT40325.1"/>
    </source>
</evidence>
<proteinExistence type="predicted"/>
<dbReference type="PANTHER" id="PTHR30173:SF36">
    <property type="entry name" value="ECF RNA POLYMERASE SIGMA FACTOR SIGJ"/>
    <property type="match status" value="1"/>
</dbReference>
<dbReference type="OrthoDB" id="9794372at2"/>
<gene>
    <name evidence="4" type="ORF">CMC5_044780</name>
</gene>
<reference evidence="4 5" key="1">
    <citation type="submission" date="2015-07" db="EMBL/GenBank/DDBJ databases">
        <title>Genome analysis of myxobacterium Chondromyces crocatus Cm c5 reveals a high potential for natural compound synthesis and the genetic basis for the loss of fruiting body formation.</title>
        <authorList>
            <person name="Zaburannyi N."/>
            <person name="Bunk B."/>
            <person name="Maier J."/>
            <person name="Overmann J."/>
            <person name="Mueller R."/>
        </authorList>
    </citation>
    <scope>NUCLEOTIDE SEQUENCE [LARGE SCALE GENOMIC DNA]</scope>
    <source>
        <strain evidence="4 5">Cm c5</strain>
    </source>
</reference>
<evidence type="ECO:0000313" key="5">
    <source>
        <dbReference type="Proteomes" id="UP000067626"/>
    </source>
</evidence>
<dbReference type="GO" id="GO:0006352">
    <property type="term" value="P:DNA-templated transcription initiation"/>
    <property type="evidence" value="ECO:0007669"/>
    <property type="project" value="InterPro"/>
</dbReference>
<dbReference type="STRING" id="52.CMC5_044780"/>
<dbReference type="NCBIfam" id="TIGR02937">
    <property type="entry name" value="sigma70-ECF"/>
    <property type="match status" value="1"/>
</dbReference>
<organism evidence="4 5">
    <name type="scientific">Chondromyces crocatus</name>
    <dbReference type="NCBI Taxonomy" id="52"/>
    <lineage>
        <taxon>Bacteria</taxon>
        <taxon>Pseudomonadati</taxon>
        <taxon>Myxococcota</taxon>
        <taxon>Polyangia</taxon>
        <taxon>Polyangiales</taxon>
        <taxon>Polyangiaceae</taxon>
        <taxon>Chondromyces</taxon>
    </lineage>
</organism>
<dbReference type="Proteomes" id="UP000067626">
    <property type="component" value="Chromosome"/>
</dbReference>
<dbReference type="EMBL" id="CP012159">
    <property type="protein sequence ID" value="AKT40325.1"/>
    <property type="molecule type" value="Genomic_DNA"/>
</dbReference>
<protein>
    <submittedName>
        <fullName evidence="4">RNA polymerase sigma24 factor</fullName>
    </submittedName>
</protein>
<dbReference type="NCBIfam" id="NF007214">
    <property type="entry name" value="PRK09636.1"/>
    <property type="match status" value="1"/>
</dbReference>
<name>A0A0K1EHI5_CHOCO</name>
<dbReference type="Pfam" id="PF04542">
    <property type="entry name" value="Sigma70_r2"/>
    <property type="match status" value="1"/>
</dbReference>
<dbReference type="Pfam" id="PF08281">
    <property type="entry name" value="Sigma70_r4_2"/>
    <property type="match status" value="1"/>
</dbReference>
<feature type="domain" description="RNA polymerase sigma-70 region 2" evidence="2">
    <location>
        <begin position="12"/>
        <end position="74"/>
    </location>
</feature>
<dbReference type="InterPro" id="IPR052704">
    <property type="entry name" value="ECF_Sigma-70_Domain"/>
</dbReference>
<dbReference type="InterPro" id="IPR013324">
    <property type="entry name" value="RNA_pol_sigma_r3/r4-like"/>
</dbReference>
<dbReference type="InterPro" id="IPR036388">
    <property type="entry name" value="WH-like_DNA-bd_sf"/>
</dbReference>
<dbReference type="SUPFAM" id="SSF88659">
    <property type="entry name" value="Sigma3 and sigma4 domains of RNA polymerase sigma factors"/>
    <property type="match status" value="1"/>
</dbReference>
<evidence type="ECO:0000256" key="1">
    <source>
        <dbReference type="ARBA" id="ARBA00011344"/>
    </source>
</evidence>
<dbReference type="GO" id="GO:0016987">
    <property type="term" value="F:sigma factor activity"/>
    <property type="evidence" value="ECO:0007669"/>
    <property type="project" value="InterPro"/>
</dbReference>
<evidence type="ECO:0000259" key="2">
    <source>
        <dbReference type="Pfam" id="PF04542"/>
    </source>
</evidence>
<dbReference type="InterPro" id="IPR007627">
    <property type="entry name" value="RNA_pol_sigma70_r2"/>
</dbReference>
<dbReference type="InterPro" id="IPR013249">
    <property type="entry name" value="RNA_pol_sigma70_r4_t2"/>
</dbReference>
<dbReference type="SUPFAM" id="SSF88946">
    <property type="entry name" value="Sigma2 domain of RNA polymerase sigma factors"/>
    <property type="match status" value="1"/>
</dbReference>
<dbReference type="AlphaFoldDB" id="A0A0K1EHI5"/>
<dbReference type="KEGG" id="ccro:CMC5_044780"/>
<dbReference type="Gene3D" id="1.10.1740.10">
    <property type="match status" value="1"/>
</dbReference>
<dbReference type="PANTHER" id="PTHR30173">
    <property type="entry name" value="SIGMA 19 FACTOR"/>
    <property type="match status" value="1"/>
</dbReference>
<comment type="subunit">
    <text evidence="1">Interacts transiently with the RNA polymerase catalytic core formed by RpoA, RpoB, RpoC and RpoZ (2 alpha, 1 beta, 1 beta' and 1 omega subunit) to form the RNA polymerase holoenzyme that can initiate transcription.</text>
</comment>
<keyword evidence="5" id="KW-1185">Reference proteome</keyword>
<sequence>MMGAMGMEVERFTEHRRTLFGIAYRMLGSATEADDIVQEAYLRARSAHEIPAAPGPWLATIVTRLCLDVLKSARARRETYVGTWLPEPVLTGEVVDLGARVSPLLGGADVDALEPGARLDAAESVSMALLVLLETLSPLERAAFVLRDVFDWEFDAIAAALERTPSTCRQLVHRARQHIASGQPRFRATEAERQRLLGAFVQALSEGDASKLASLFADDVVASSDGGGKVKAARRDVIGPDRVSRLLIGLGRLGAQAGMLFEFCSVNGGPALLLREHGRLVAVLGIEVSPAGASLIWMLRNPDKLGRLEATLAAEAGATLDGSREVERVGRGGELLN</sequence>
<dbReference type="InterPro" id="IPR032710">
    <property type="entry name" value="NTF2-like_dom_sf"/>
</dbReference>
<dbReference type="GO" id="GO:0003677">
    <property type="term" value="F:DNA binding"/>
    <property type="evidence" value="ECO:0007669"/>
    <property type="project" value="InterPro"/>
</dbReference>
<feature type="domain" description="RNA polymerase sigma factor 70 region 4 type 2" evidence="3">
    <location>
        <begin position="127"/>
        <end position="179"/>
    </location>
</feature>
<dbReference type="InterPro" id="IPR013325">
    <property type="entry name" value="RNA_pol_sigma_r2"/>
</dbReference>
<dbReference type="InterPro" id="IPR014284">
    <property type="entry name" value="RNA_pol_sigma-70_dom"/>
</dbReference>
<dbReference type="Gene3D" id="1.10.10.10">
    <property type="entry name" value="Winged helix-like DNA-binding domain superfamily/Winged helix DNA-binding domain"/>
    <property type="match status" value="1"/>
</dbReference>
<dbReference type="SUPFAM" id="SSF54427">
    <property type="entry name" value="NTF2-like"/>
    <property type="match status" value="1"/>
</dbReference>